<keyword evidence="2 5" id="KW-0812">Transmembrane</keyword>
<evidence type="ECO:0000256" key="4">
    <source>
        <dbReference type="ARBA" id="ARBA00023136"/>
    </source>
</evidence>
<dbReference type="GO" id="GO:0005886">
    <property type="term" value="C:plasma membrane"/>
    <property type="evidence" value="ECO:0007669"/>
    <property type="project" value="UniProtKB-SubCell"/>
</dbReference>
<proteinExistence type="inferred from homology"/>
<reference evidence="6 7" key="1">
    <citation type="submission" date="2019-03" db="EMBL/GenBank/DDBJ databases">
        <title>Genomic Encyclopedia of Type Strains, Phase IV (KMG-IV): sequencing the most valuable type-strain genomes for metagenomic binning, comparative biology and taxonomic classification.</title>
        <authorList>
            <person name="Goeker M."/>
        </authorList>
    </citation>
    <scope>NUCLEOTIDE SEQUENCE [LARGE SCALE GENOMIC DNA]</scope>
    <source>
        <strain evidence="6 7">DSM 21100</strain>
    </source>
</reference>
<comment type="similarity">
    <text evidence="5">Belongs to the 4-toluene sulfonate uptake permease (TSUP) (TC 2.A.102) family.</text>
</comment>
<evidence type="ECO:0000313" key="6">
    <source>
        <dbReference type="EMBL" id="TCS88303.1"/>
    </source>
</evidence>
<evidence type="ECO:0000256" key="3">
    <source>
        <dbReference type="ARBA" id="ARBA00022989"/>
    </source>
</evidence>
<keyword evidence="5" id="KW-1003">Cell membrane</keyword>
<accession>A0A4R3KU30</accession>
<dbReference type="PANTHER" id="PTHR43701">
    <property type="entry name" value="MEMBRANE TRANSPORTER PROTEIN MJ0441-RELATED"/>
    <property type="match status" value="1"/>
</dbReference>
<feature type="transmembrane region" description="Helical" evidence="5">
    <location>
        <begin position="81"/>
        <end position="103"/>
    </location>
</feature>
<dbReference type="OrthoDB" id="457670at2"/>
<sequence>MPEMDPGDLFVLLLSGCVGGFLAGLLGIGGGIVYVVIFSMYLERLGIPSQLMVPAIVANSMLAILFSSISGTIKHIRKKNFFPAEILGMGIPAAICSVLGTRLIQMGTWYTKDRFTLLFIVILLYTVIRLFLQKDVSVPLKPEKSSLPLNIIIGCLGGVLAALSGLGGGIIMIPLMSNVLHFSLKKATTISLGVIVIITLVHSVYSMATEAGDALQVPYSIGLICLSVVLPVSLGSIIFSPLGVTAAFRASARTLRISFGILIICVIAKMIYSLIQT</sequence>
<organism evidence="6 7">
    <name type="scientific">Anseongella ginsenosidimutans</name>
    <dbReference type="NCBI Taxonomy" id="496056"/>
    <lineage>
        <taxon>Bacteria</taxon>
        <taxon>Pseudomonadati</taxon>
        <taxon>Bacteroidota</taxon>
        <taxon>Sphingobacteriia</taxon>
        <taxon>Sphingobacteriales</taxon>
        <taxon>Sphingobacteriaceae</taxon>
        <taxon>Anseongella</taxon>
    </lineage>
</organism>
<keyword evidence="4 5" id="KW-0472">Membrane</keyword>
<evidence type="ECO:0000256" key="1">
    <source>
        <dbReference type="ARBA" id="ARBA00004141"/>
    </source>
</evidence>
<keyword evidence="3 5" id="KW-1133">Transmembrane helix</keyword>
<evidence type="ECO:0000256" key="2">
    <source>
        <dbReference type="ARBA" id="ARBA00022692"/>
    </source>
</evidence>
<keyword evidence="7" id="KW-1185">Reference proteome</keyword>
<protein>
    <recommendedName>
        <fullName evidence="5">Probable membrane transporter protein</fullName>
    </recommendedName>
</protein>
<comment type="subcellular location">
    <subcellularLocation>
        <location evidence="5">Cell membrane</location>
        <topology evidence="5">Multi-pass membrane protein</topology>
    </subcellularLocation>
    <subcellularLocation>
        <location evidence="1">Membrane</location>
        <topology evidence="1">Multi-pass membrane protein</topology>
    </subcellularLocation>
</comment>
<dbReference type="EMBL" id="SMAD01000003">
    <property type="protein sequence ID" value="TCS88303.1"/>
    <property type="molecule type" value="Genomic_DNA"/>
</dbReference>
<dbReference type="AlphaFoldDB" id="A0A4R3KU30"/>
<feature type="transmembrane region" description="Helical" evidence="5">
    <location>
        <begin position="151"/>
        <end position="175"/>
    </location>
</feature>
<comment type="caution">
    <text evidence="6">The sequence shown here is derived from an EMBL/GenBank/DDBJ whole genome shotgun (WGS) entry which is preliminary data.</text>
</comment>
<dbReference type="Pfam" id="PF01925">
    <property type="entry name" value="TauE"/>
    <property type="match status" value="1"/>
</dbReference>
<name>A0A4R3KU30_9SPHI</name>
<dbReference type="PANTHER" id="PTHR43701:SF2">
    <property type="entry name" value="MEMBRANE TRANSPORTER PROTEIN YJNA-RELATED"/>
    <property type="match status" value="1"/>
</dbReference>
<dbReference type="InterPro" id="IPR051598">
    <property type="entry name" value="TSUP/Inactive_protease-like"/>
</dbReference>
<gene>
    <name evidence="6" type="ORF">EDD80_103166</name>
</gene>
<evidence type="ECO:0000313" key="7">
    <source>
        <dbReference type="Proteomes" id="UP000295807"/>
    </source>
</evidence>
<feature type="transmembrane region" description="Helical" evidence="5">
    <location>
        <begin position="51"/>
        <end position="69"/>
    </location>
</feature>
<dbReference type="InterPro" id="IPR002781">
    <property type="entry name" value="TM_pro_TauE-like"/>
</dbReference>
<feature type="transmembrane region" description="Helical" evidence="5">
    <location>
        <begin position="115"/>
        <end position="131"/>
    </location>
</feature>
<feature type="transmembrane region" description="Helical" evidence="5">
    <location>
        <begin position="187"/>
        <end position="205"/>
    </location>
</feature>
<feature type="transmembrane region" description="Helical" evidence="5">
    <location>
        <begin position="217"/>
        <end position="242"/>
    </location>
</feature>
<feature type="transmembrane region" description="Helical" evidence="5">
    <location>
        <begin position="254"/>
        <end position="275"/>
    </location>
</feature>
<dbReference type="Proteomes" id="UP000295807">
    <property type="component" value="Unassembled WGS sequence"/>
</dbReference>
<feature type="transmembrane region" description="Helical" evidence="5">
    <location>
        <begin position="12"/>
        <end position="39"/>
    </location>
</feature>
<evidence type="ECO:0000256" key="5">
    <source>
        <dbReference type="RuleBase" id="RU363041"/>
    </source>
</evidence>